<dbReference type="InterPro" id="IPR050267">
    <property type="entry name" value="Anti-sigma-factor_SerPK"/>
</dbReference>
<evidence type="ECO:0000256" key="1">
    <source>
        <dbReference type="ARBA" id="ARBA00022527"/>
    </source>
</evidence>
<sequence length="242" mass="25772">MTWAILRDFTGGSTRISVTGSPTPEAESHLSTVLLHGRLDAPLTLEVDLNGLPTSDVAPLVTVLERWATSQEGGPRLTLSANPLTPTGRLLRATLGRHPVLGTALLDHPSRRTPSDPRRAHLCLPADPQSPAAARKLVARHCRTWGMETVVDRAMVVTSELISNAVLHARTDIDITVTAMEKALRISVRDRAADAPHAAAPTAASQVSEGGRGLPIIAALTTRWGFFAFGDGKTVWAVIDNG</sequence>
<dbReference type="Gene3D" id="3.30.565.10">
    <property type="entry name" value="Histidine kinase-like ATPase, C-terminal domain"/>
    <property type="match status" value="1"/>
</dbReference>
<keyword evidence="1" id="KW-0418">Kinase</keyword>
<dbReference type="CDD" id="cd16936">
    <property type="entry name" value="HATPase_RsbW-like"/>
    <property type="match status" value="1"/>
</dbReference>
<keyword evidence="3" id="KW-0067">ATP-binding</keyword>
<name>A0A5C4QNQ7_9ACTN</name>
<evidence type="ECO:0000313" key="3">
    <source>
        <dbReference type="EMBL" id="TNH28645.1"/>
    </source>
</evidence>
<proteinExistence type="predicted"/>
<gene>
    <name evidence="3" type="ORF">FHG89_14505</name>
</gene>
<reference evidence="3 4" key="1">
    <citation type="submission" date="2019-06" db="EMBL/GenBank/DDBJ databases">
        <title>Micromonospora ordensis sp. nov., isolated from deep marine sediment.</title>
        <authorList>
            <person name="Veyisoglu A."/>
            <person name="Carro L."/>
            <person name="Klenk H.-P."/>
            <person name="Sahin N."/>
        </authorList>
    </citation>
    <scope>NUCLEOTIDE SEQUENCE [LARGE SCALE GENOMIC DNA]</scope>
    <source>
        <strain evidence="3 4">S2509</strain>
    </source>
</reference>
<organism evidence="3 4">
    <name type="scientific">Micromonospora orduensis</name>
    <dbReference type="NCBI Taxonomy" id="1420891"/>
    <lineage>
        <taxon>Bacteria</taxon>
        <taxon>Bacillati</taxon>
        <taxon>Actinomycetota</taxon>
        <taxon>Actinomycetes</taxon>
        <taxon>Micromonosporales</taxon>
        <taxon>Micromonosporaceae</taxon>
        <taxon>Micromonospora</taxon>
    </lineage>
</organism>
<dbReference type="Proteomes" id="UP000306145">
    <property type="component" value="Unassembled WGS sequence"/>
</dbReference>
<dbReference type="SUPFAM" id="SSF55874">
    <property type="entry name" value="ATPase domain of HSP90 chaperone/DNA topoisomerase II/histidine kinase"/>
    <property type="match status" value="1"/>
</dbReference>
<dbReference type="InterPro" id="IPR003594">
    <property type="entry name" value="HATPase_dom"/>
</dbReference>
<dbReference type="PANTHER" id="PTHR35526:SF3">
    <property type="entry name" value="ANTI-SIGMA-F FACTOR RSBW"/>
    <property type="match status" value="1"/>
</dbReference>
<dbReference type="InterPro" id="IPR036890">
    <property type="entry name" value="HATPase_C_sf"/>
</dbReference>
<keyword evidence="4" id="KW-1185">Reference proteome</keyword>
<dbReference type="PANTHER" id="PTHR35526">
    <property type="entry name" value="ANTI-SIGMA-F FACTOR RSBW-RELATED"/>
    <property type="match status" value="1"/>
</dbReference>
<keyword evidence="3" id="KW-0547">Nucleotide-binding</keyword>
<comment type="caution">
    <text evidence="3">The sequence shown here is derived from an EMBL/GenBank/DDBJ whole genome shotgun (WGS) entry which is preliminary data.</text>
</comment>
<evidence type="ECO:0000313" key="4">
    <source>
        <dbReference type="Proteomes" id="UP000306145"/>
    </source>
</evidence>
<keyword evidence="1" id="KW-0808">Transferase</keyword>
<accession>A0A5C4QNQ7</accession>
<feature type="domain" description="Histidine kinase/HSP90-like ATPase" evidence="2">
    <location>
        <begin position="124"/>
        <end position="236"/>
    </location>
</feature>
<dbReference type="GO" id="GO:0004674">
    <property type="term" value="F:protein serine/threonine kinase activity"/>
    <property type="evidence" value="ECO:0007669"/>
    <property type="project" value="UniProtKB-KW"/>
</dbReference>
<dbReference type="EMBL" id="VDFY01000154">
    <property type="protein sequence ID" value="TNH28645.1"/>
    <property type="molecule type" value="Genomic_DNA"/>
</dbReference>
<dbReference type="Pfam" id="PF13581">
    <property type="entry name" value="HATPase_c_2"/>
    <property type="match status" value="1"/>
</dbReference>
<dbReference type="GO" id="GO:0005524">
    <property type="term" value="F:ATP binding"/>
    <property type="evidence" value="ECO:0007669"/>
    <property type="project" value="UniProtKB-KW"/>
</dbReference>
<keyword evidence="1" id="KW-0723">Serine/threonine-protein kinase</keyword>
<dbReference type="OrthoDB" id="3364147at2"/>
<evidence type="ECO:0000259" key="2">
    <source>
        <dbReference type="Pfam" id="PF13581"/>
    </source>
</evidence>
<protein>
    <submittedName>
        <fullName evidence="3">ATP-binding protein</fullName>
    </submittedName>
</protein>
<dbReference type="RefSeq" id="WP_139584904.1">
    <property type="nucleotide sequence ID" value="NZ_VDFY01000154.1"/>
</dbReference>
<dbReference type="AlphaFoldDB" id="A0A5C4QNQ7"/>